<dbReference type="InterPro" id="IPR000504">
    <property type="entry name" value="RRM_dom"/>
</dbReference>
<dbReference type="CDD" id="cd00590">
    <property type="entry name" value="RRM_SF"/>
    <property type="match status" value="1"/>
</dbReference>
<evidence type="ECO:0000313" key="7">
    <source>
        <dbReference type="EMBL" id="KAF7638715.1"/>
    </source>
</evidence>
<feature type="coiled-coil region" evidence="5">
    <location>
        <begin position="528"/>
        <end position="568"/>
    </location>
</feature>
<dbReference type="Gene3D" id="1.10.1410.10">
    <property type="match status" value="1"/>
</dbReference>
<dbReference type="Gene3D" id="3.30.70.330">
    <property type="match status" value="1"/>
</dbReference>
<dbReference type="SMART" id="SM00451">
    <property type="entry name" value="ZnF_U1"/>
    <property type="match status" value="1"/>
</dbReference>
<dbReference type="SUPFAM" id="SSF57667">
    <property type="entry name" value="beta-beta-alpha zinc fingers"/>
    <property type="match status" value="1"/>
</dbReference>
<dbReference type="InterPro" id="IPR012677">
    <property type="entry name" value="Nucleotide-bd_a/b_plait_sf"/>
</dbReference>
<dbReference type="AlphaFoldDB" id="A0A8S9ZZX6"/>
<dbReference type="PROSITE" id="PS50102">
    <property type="entry name" value="RRM"/>
    <property type="match status" value="1"/>
</dbReference>
<reference evidence="7" key="1">
    <citation type="journal article" date="2020" name="Ecol. Evol.">
        <title>Genome structure and content of the rice root-knot nematode (Meloidogyne graminicola).</title>
        <authorList>
            <person name="Phan N.T."/>
            <person name="Danchin E.G.J."/>
            <person name="Klopp C."/>
            <person name="Perfus-Barbeoch L."/>
            <person name="Kozlowski D.K."/>
            <person name="Koutsovoulos G.D."/>
            <person name="Lopez-Roques C."/>
            <person name="Bouchez O."/>
            <person name="Zahm M."/>
            <person name="Besnard G."/>
            <person name="Bellafiore S."/>
        </authorList>
    </citation>
    <scope>NUCLEOTIDE SEQUENCE</scope>
    <source>
        <strain evidence="7">VN-18</strain>
    </source>
</reference>
<evidence type="ECO:0000256" key="4">
    <source>
        <dbReference type="PROSITE-ProRule" id="PRU00176"/>
    </source>
</evidence>
<keyword evidence="8" id="KW-1185">Reference proteome</keyword>
<comment type="caution">
    <text evidence="7">The sequence shown here is derived from an EMBL/GenBank/DDBJ whole genome shotgun (WGS) entry which is preliminary data.</text>
</comment>
<dbReference type="Proteomes" id="UP000605970">
    <property type="component" value="Unassembled WGS sequence"/>
</dbReference>
<dbReference type="PANTHER" id="PTHR12271">
    <property type="entry name" value="POLY A POLYMERASE CID PAP -RELATED"/>
    <property type="match status" value="1"/>
</dbReference>
<dbReference type="Gene3D" id="3.30.160.60">
    <property type="entry name" value="Classic Zinc Finger"/>
    <property type="match status" value="1"/>
</dbReference>
<protein>
    <recommendedName>
        <fullName evidence="6">RRM domain-containing protein</fullName>
    </recommendedName>
</protein>
<dbReference type="Pfam" id="PF12171">
    <property type="entry name" value="zf-C2H2_jaz"/>
    <property type="match status" value="1"/>
</dbReference>
<evidence type="ECO:0000256" key="5">
    <source>
        <dbReference type="SAM" id="Coils"/>
    </source>
</evidence>
<proteinExistence type="predicted"/>
<dbReference type="SMART" id="SM00360">
    <property type="entry name" value="RRM"/>
    <property type="match status" value="1"/>
</dbReference>
<dbReference type="OrthoDB" id="407432at2759"/>
<dbReference type="InterPro" id="IPR035979">
    <property type="entry name" value="RBD_domain_sf"/>
</dbReference>
<dbReference type="PANTHER" id="PTHR12271:SF127">
    <property type="entry name" value="SPECKLE TARGETED PIP5K1A-REGULATED POLY(A) POLYMERASE"/>
    <property type="match status" value="1"/>
</dbReference>
<keyword evidence="2" id="KW-0863">Zinc-finger</keyword>
<dbReference type="GO" id="GO:0031123">
    <property type="term" value="P:RNA 3'-end processing"/>
    <property type="evidence" value="ECO:0007669"/>
    <property type="project" value="TreeGrafter"/>
</dbReference>
<dbReference type="InterPro" id="IPR003604">
    <property type="entry name" value="Matrin/U1-like-C_Znf_C2H2"/>
</dbReference>
<evidence type="ECO:0000256" key="3">
    <source>
        <dbReference type="ARBA" id="ARBA00022833"/>
    </source>
</evidence>
<gene>
    <name evidence="7" type="ORF">Mgra_00001797</name>
</gene>
<name>A0A8S9ZZX6_9BILA</name>
<dbReference type="EMBL" id="JABEBT010000010">
    <property type="protein sequence ID" value="KAF7638715.1"/>
    <property type="molecule type" value="Genomic_DNA"/>
</dbReference>
<evidence type="ECO:0000256" key="2">
    <source>
        <dbReference type="ARBA" id="ARBA00022771"/>
    </source>
</evidence>
<keyword evidence="1" id="KW-0479">Metal-binding</keyword>
<dbReference type="InterPro" id="IPR036236">
    <property type="entry name" value="Znf_C2H2_sf"/>
</dbReference>
<dbReference type="InterPro" id="IPR022755">
    <property type="entry name" value="Znf_C2H2_jaz"/>
</dbReference>
<organism evidence="7 8">
    <name type="scientific">Meloidogyne graminicola</name>
    <dbReference type="NCBI Taxonomy" id="189291"/>
    <lineage>
        <taxon>Eukaryota</taxon>
        <taxon>Metazoa</taxon>
        <taxon>Ecdysozoa</taxon>
        <taxon>Nematoda</taxon>
        <taxon>Chromadorea</taxon>
        <taxon>Rhabditida</taxon>
        <taxon>Tylenchina</taxon>
        <taxon>Tylenchomorpha</taxon>
        <taxon>Tylenchoidea</taxon>
        <taxon>Meloidogynidae</taxon>
        <taxon>Meloidogyninae</taxon>
        <taxon>Meloidogyne</taxon>
    </lineage>
</organism>
<dbReference type="SUPFAM" id="SSF81631">
    <property type="entry name" value="PAP/OAS1 substrate-binding domain"/>
    <property type="match status" value="1"/>
</dbReference>
<feature type="domain" description="RRM" evidence="6">
    <location>
        <begin position="45"/>
        <end position="137"/>
    </location>
</feature>
<evidence type="ECO:0000313" key="8">
    <source>
        <dbReference type="Proteomes" id="UP000605970"/>
    </source>
</evidence>
<dbReference type="SUPFAM" id="SSF54928">
    <property type="entry name" value="RNA-binding domain, RBD"/>
    <property type="match status" value="1"/>
</dbReference>
<keyword evidence="5" id="KW-0175">Coiled coil</keyword>
<sequence>MDESFFCDVCNVHVFSQNFWNDHINGKKHIQMLNKNNKLELLARSSVHLNNFKENSKFNEFPKFILTFNCRFKINEEQLHQIFDKFGEVNRILVDKSGKNSYAIVEFKEEEPARNLLESMQRIKIGKSMVRVRPRKIDFCNLPTKQTSFISNSENTILVTFLLKLMDLLKDFLCRNTLINERLEFAQQLEKHFQKYFSSPLRVLLFGSSSTGLGFVDSDLDLNFIFEDYQLTNKNICSSSSSMSINELDNFEHIQIEDLLKTPMDSKTFLNLTKTNQIRILNNLINPLRKNCSTIISHVPIKDARVPLLRLMLSLSQGKIPCELSVQNLLGEYKANLIETSGLLFHLFFFLKLWLFCNELFICENNLDGLKSHWNSYTILLCTIVFLQKIGLIPPILNFFNQNSIEINGWPVEYNINKFKIENIELPLLLKNLFTFLFLNLKSNKVLSVREGRIIDINDFQKDFLIKSSKIQKHWRFSLVNVQDPIELSHNVASNVGKSSLSKIRWKLSYAISILKQYNNNNKEINCLEKLFKLQKELNKDKKEILNEQEENNKLDDENKNLEDEEIIEEMDIDIN</sequence>
<dbReference type="Gene3D" id="3.30.460.10">
    <property type="entry name" value="Beta Polymerase, domain 2"/>
    <property type="match status" value="1"/>
</dbReference>
<dbReference type="Pfam" id="PF22600">
    <property type="entry name" value="MTPAP-like_central"/>
    <property type="match status" value="1"/>
</dbReference>
<keyword evidence="4" id="KW-0694">RNA-binding</keyword>
<keyword evidence="3" id="KW-0862">Zinc</keyword>
<evidence type="ECO:0000259" key="6">
    <source>
        <dbReference type="PROSITE" id="PS50102"/>
    </source>
</evidence>
<dbReference type="GO" id="GO:0003723">
    <property type="term" value="F:RNA binding"/>
    <property type="evidence" value="ECO:0007669"/>
    <property type="project" value="UniProtKB-UniRule"/>
</dbReference>
<dbReference type="InterPro" id="IPR043519">
    <property type="entry name" value="NT_sf"/>
</dbReference>
<dbReference type="GO" id="GO:1990817">
    <property type="term" value="F:poly(A) RNA polymerase activity"/>
    <property type="evidence" value="ECO:0007669"/>
    <property type="project" value="TreeGrafter"/>
</dbReference>
<dbReference type="SUPFAM" id="SSF81301">
    <property type="entry name" value="Nucleotidyltransferase"/>
    <property type="match status" value="1"/>
</dbReference>
<accession>A0A8S9ZZX6</accession>
<dbReference type="Pfam" id="PF00076">
    <property type="entry name" value="RRM_1"/>
    <property type="match status" value="1"/>
</dbReference>
<dbReference type="InterPro" id="IPR054708">
    <property type="entry name" value="MTPAP-like_central"/>
</dbReference>
<evidence type="ECO:0000256" key="1">
    <source>
        <dbReference type="ARBA" id="ARBA00022723"/>
    </source>
</evidence>
<dbReference type="GO" id="GO:0008270">
    <property type="term" value="F:zinc ion binding"/>
    <property type="evidence" value="ECO:0007669"/>
    <property type="project" value="UniProtKB-KW"/>
</dbReference>